<keyword evidence="5" id="KW-1185">Reference proteome</keyword>
<dbReference type="CDD" id="cd00303">
    <property type="entry name" value="retropepsin_like"/>
    <property type="match status" value="1"/>
</dbReference>
<keyword evidence="1" id="KW-0863">Zinc-finger</keyword>
<proteinExistence type="predicted"/>
<gene>
    <name evidence="4" type="ORF">Tco_1081544</name>
</gene>
<sequence length="565" mass="63764">MAPKRTTRARPAPETTTTTTSVTNAQLQAMIDQGVTAALAARDANRAGDDSHISGTGVKRTERVARECTYQVFMKCQPLNFKGIKGVVQLTQWFERMETVFRISPARIVGHDAAYVITWTELKKKMADKYYPRNEMKKLEAELWNLEVQGTDVKRYVGGLPDMIHRSVVASKQKTMQEATEMATELMDKKIRTFAERQAANKRNTTNANVANNQRGTETGQKSTCHECGAQGHFRRYCPKLNNNNNNNNNNRGNQVETRNAQAKVYVVGKAGTNPDANVIMGTFLLNNHYASVLFDTGADRSFVSTAFSSQIDIAPTVLDHDYAVELADGRITGVNTIIRSCTLNFLNHPFNLDLMPVEMGSFDVIIGMDWLSKYQAVIVCTDKIVRIPWGRENFIFHGNGSNREHETRLNIISCMKTRKYMLKGCQVFLAHVTTKEAEDKSEKKRLDNVPIVRDFPEVFPEDLPGLPPTRQMEFQIDLIPGAAPVAQALYRLAPSEMKELPEQLKELSDKGFIRPSSSPWVALVLFVKKNDGSFHMCIDYQELNKLTVKNRYPLPRIDDLFDQL</sequence>
<comment type="caution">
    <text evidence="4">The sequence shown here is derived from an EMBL/GenBank/DDBJ whole genome shotgun (WGS) entry which is preliminary data.</text>
</comment>
<dbReference type="PANTHER" id="PTHR15503">
    <property type="entry name" value="LDOC1 RELATED"/>
    <property type="match status" value="1"/>
</dbReference>
<reference evidence="4" key="2">
    <citation type="submission" date="2022-01" db="EMBL/GenBank/DDBJ databases">
        <authorList>
            <person name="Yamashiro T."/>
            <person name="Shiraishi A."/>
            <person name="Satake H."/>
            <person name="Nakayama K."/>
        </authorList>
    </citation>
    <scope>NUCLEOTIDE SEQUENCE</scope>
</reference>
<dbReference type="GO" id="GO:0003964">
    <property type="term" value="F:RNA-directed DNA polymerase activity"/>
    <property type="evidence" value="ECO:0007669"/>
    <property type="project" value="UniProtKB-KW"/>
</dbReference>
<dbReference type="PROSITE" id="PS00141">
    <property type="entry name" value="ASP_PROTEASE"/>
    <property type="match status" value="1"/>
</dbReference>
<dbReference type="InterPro" id="IPR036875">
    <property type="entry name" value="Znf_CCHC_sf"/>
</dbReference>
<evidence type="ECO:0000313" key="5">
    <source>
        <dbReference type="Proteomes" id="UP001151760"/>
    </source>
</evidence>
<reference evidence="4" key="1">
    <citation type="journal article" date="2022" name="Int. J. Mol. Sci.">
        <title>Draft Genome of Tanacetum Coccineum: Genomic Comparison of Closely Related Tanacetum-Family Plants.</title>
        <authorList>
            <person name="Yamashiro T."/>
            <person name="Shiraishi A."/>
            <person name="Nakayama K."/>
            <person name="Satake H."/>
        </authorList>
    </citation>
    <scope>NUCLEOTIDE SEQUENCE</scope>
</reference>
<dbReference type="InterPro" id="IPR001969">
    <property type="entry name" value="Aspartic_peptidase_AS"/>
</dbReference>
<dbReference type="SUPFAM" id="SSF50630">
    <property type="entry name" value="Acid proteases"/>
    <property type="match status" value="1"/>
</dbReference>
<keyword evidence="4" id="KW-0808">Transferase</keyword>
<dbReference type="Gene3D" id="2.40.70.10">
    <property type="entry name" value="Acid Proteases"/>
    <property type="match status" value="1"/>
</dbReference>
<dbReference type="InterPro" id="IPR005162">
    <property type="entry name" value="Retrotrans_gag_dom"/>
</dbReference>
<dbReference type="SUPFAM" id="SSF57756">
    <property type="entry name" value="Retrovirus zinc finger-like domains"/>
    <property type="match status" value="1"/>
</dbReference>
<evidence type="ECO:0000256" key="1">
    <source>
        <dbReference type="PROSITE-ProRule" id="PRU00047"/>
    </source>
</evidence>
<dbReference type="Pfam" id="PF03732">
    <property type="entry name" value="Retrotrans_gag"/>
    <property type="match status" value="1"/>
</dbReference>
<feature type="compositionally biased region" description="Low complexity" evidence="2">
    <location>
        <begin position="9"/>
        <end position="20"/>
    </location>
</feature>
<name>A0ABQ5HZ56_9ASTR</name>
<dbReference type="EMBL" id="BQNB010020135">
    <property type="protein sequence ID" value="GJT92699.1"/>
    <property type="molecule type" value="Genomic_DNA"/>
</dbReference>
<accession>A0ABQ5HZ56</accession>
<feature type="region of interest" description="Disordered" evidence="2">
    <location>
        <begin position="1"/>
        <end position="21"/>
    </location>
</feature>
<dbReference type="InterPro" id="IPR043502">
    <property type="entry name" value="DNA/RNA_pol_sf"/>
</dbReference>
<evidence type="ECO:0000259" key="3">
    <source>
        <dbReference type="PROSITE" id="PS50158"/>
    </source>
</evidence>
<dbReference type="Gene3D" id="4.10.60.10">
    <property type="entry name" value="Zinc finger, CCHC-type"/>
    <property type="match status" value="1"/>
</dbReference>
<dbReference type="InterPro" id="IPR032567">
    <property type="entry name" value="RTL1-rel"/>
</dbReference>
<keyword evidence="1" id="KW-0862">Zinc</keyword>
<dbReference type="PROSITE" id="PS50158">
    <property type="entry name" value="ZF_CCHC"/>
    <property type="match status" value="1"/>
</dbReference>
<keyword evidence="4" id="KW-0548">Nucleotidyltransferase</keyword>
<dbReference type="Proteomes" id="UP001151760">
    <property type="component" value="Unassembled WGS sequence"/>
</dbReference>
<keyword evidence="1" id="KW-0479">Metal-binding</keyword>
<organism evidence="4 5">
    <name type="scientific">Tanacetum coccineum</name>
    <dbReference type="NCBI Taxonomy" id="301880"/>
    <lineage>
        <taxon>Eukaryota</taxon>
        <taxon>Viridiplantae</taxon>
        <taxon>Streptophyta</taxon>
        <taxon>Embryophyta</taxon>
        <taxon>Tracheophyta</taxon>
        <taxon>Spermatophyta</taxon>
        <taxon>Magnoliopsida</taxon>
        <taxon>eudicotyledons</taxon>
        <taxon>Gunneridae</taxon>
        <taxon>Pentapetalae</taxon>
        <taxon>asterids</taxon>
        <taxon>campanulids</taxon>
        <taxon>Asterales</taxon>
        <taxon>Asteraceae</taxon>
        <taxon>Asteroideae</taxon>
        <taxon>Anthemideae</taxon>
        <taxon>Anthemidinae</taxon>
        <taxon>Tanacetum</taxon>
    </lineage>
</organism>
<evidence type="ECO:0000256" key="2">
    <source>
        <dbReference type="SAM" id="MobiDB-lite"/>
    </source>
</evidence>
<evidence type="ECO:0000313" key="4">
    <source>
        <dbReference type="EMBL" id="GJT92699.1"/>
    </source>
</evidence>
<dbReference type="PANTHER" id="PTHR15503:SF45">
    <property type="entry name" value="RNA-DIRECTED DNA POLYMERASE HOMOLOG"/>
    <property type="match status" value="1"/>
</dbReference>
<keyword evidence="4" id="KW-0695">RNA-directed DNA polymerase</keyword>
<dbReference type="Pfam" id="PF08284">
    <property type="entry name" value="RVP_2"/>
    <property type="match status" value="1"/>
</dbReference>
<dbReference type="SUPFAM" id="SSF56672">
    <property type="entry name" value="DNA/RNA polymerases"/>
    <property type="match status" value="1"/>
</dbReference>
<dbReference type="Gene3D" id="3.10.10.10">
    <property type="entry name" value="HIV Type 1 Reverse Transcriptase, subunit A, domain 1"/>
    <property type="match status" value="1"/>
</dbReference>
<protein>
    <submittedName>
        <fullName evidence="4">Reverse transcriptase domain-containing protein</fullName>
    </submittedName>
</protein>
<dbReference type="InterPro" id="IPR021109">
    <property type="entry name" value="Peptidase_aspartic_dom_sf"/>
</dbReference>
<feature type="domain" description="CCHC-type" evidence="3">
    <location>
        <begin position="225"/>
        <end position="240"/>
    </location>
</feature>
<dbReference type="InterPro" id="IPR001878">
    <property type="entry name" value="Znf_CCHC"/>
</dbReference>